<sequence length="138" mass="15234">MAPKGRSAVCSRVRVQQAVDELSAAANDLTQQQSGKIEELIDYLKTGIPTIPACGDLLRSTPVLSVLLSVVTARMQRQYLRQQELPLFWEVGIGLTQCMGVGKASQWCISASLAASRPWSSSWSLQAFCQRWRRLLPA</sequence>
<protein>
    <submittedName>
        <fullName evidence="1">Uncharacterized protein</fullName>
    </submittedName>
</protein>
<accession>A0ABY8TIB3</accession>
<dbReference type="Proteomes" id="UP001244341">
    <property type="component" value="Chromosome 1b"/>
</dbReference>
<evidence type="ECO:0000313" key="2">
    <source>
        <dbReference type="Proteomes" id="UP001244341"/>
    </source>
</evidence>
<name>A0ABY8TIB3_TETOB</name>
<organism evidence="1 2">
    <name type="scientific">Tetradesmus obliquus</name>
    <name type="common">Green alga</name>
    <name type="synonym">Acutodesmus obliquus</name>
    <dbReference type="NCBI Taxonomy" id="3088"/>
    <lineage>
        <taxon>Eukaryota</taxon>
        <taxon>Viridiplantae</taxon>
        <taxon>Chlorophyta</taxon>
        <taxon>core chlorophytes</taxon>
        <taxon>Chlorophyceae</taxon>
        <taxon>CS clade</taxon>
        <taxon>Sphaeropleales</taxon>
        <taxon>Scenedesmaceae</taxon>
        <taxon>Tetradesmus</taxon>
    </lineage>
</organism>
<evidence type="ECO:0000313" key="1">
    <source>
        <dbReference type="EMBL" id="WIA08829.1"/>
    </source>
</evidence>
<proteinExistence type="predicted"/>
<keyword evidence="2" id="KW-1185">Reference proteome</keyword>
<dbReference type="EMBL" id="CP126208">
    <property type="protein sequence ID" value="WIA08829.1"/>
    <property type="molecule type" value="Genomic_DNA"/>
</dbReference>
<gene>
    <name evidence="1" type="ORF">OEZ85_008251</name>
</gene>
<reference evidence="1 2" key="1">
    <citation type="submission" date="2023-05" db="EMBL/GenBank/DDBJ databases">
        <title>A 100% complete, gapless, phased diploid assembly of the Scenedesmus obliquus UTEX 3031 genome.</title>
        <authorList>
            <person name="Biondi T.C."/>
            <person name="Hanschen E.R."/>
            <person name="Kwon T."/>
            <person name="Eng W."/>
            <person name="Kruse C.P.S."/>
            <person name="Koehler S.I."/>
            <person name="Kunde Y."/>
            <person name="Gleasner C.D."/>
            <person name="You Mak K.T."/>
            <person name="Polle J."/>
            <person name="Hovde B.T."/>
            <person name="Starkenburg S.R."/>
        </authorList>
    </citation>
    <scope>NUCLEOTIDE SEQUENCE [LARGE SCALE GENOMIC DNA]</scope>
    <source>
        <strain evidence="1 2">DOE0152z</strain>
    </source>
</reference>